<evidence type="ECO:0000313" key="3">
    <source>
        <dbReference type="EMBL" id="OAF11575.1"/>
    </source>
</evidence>
<gene>
    <name evidence="3" type="ORF">AXW67_22430</name>
</gene>
<keyword evidence="2" id="KW-0732">Signal</keyword>
<evidence type="ECO:0000256" key="1">
    <source>
        <dbReference type="SAM" id="MobiDB-lite"/>
    </source>
</evidence>
<evidence type="ECO:0000256" key="2">
    <source>
        <dbReference type="SAM" id="SignalP"/>
    </source>
</evidence>
<name>A0A176YXR2_9BRAD</name>
<comment type="caution">
    <text evidence="3">The sequence shown here is derived from an EMBL/GenBank/DDBJ whole genome shotgun (WGS) entry which is preliminary data.</text>
</comment>
<evidence type="ECO:0000313" key="4">
    <source>
        <dbReference type="Proteomes" id="UP000077173"/>
    </source>
</evidence>
<dbReference type="EMBL" id="LSEF01000089">
    <property type="protein sequence ID" value="OAF11575.1"/>
    <property type="molecule type" value="Genomic_DNA"/>
</dbReference>
<reference evidence="3 4" key="1">
    <citation type="submission" date="2016-02" db="EMBL/GenBank/DDBJ databases">
        <title>Draft genome sequence of the strain BR 10247T Bradyrhizobium neotropicale isolated from nodules of Centrolobium paraense.</title>
        <authorList>
            <person name="Simoes-Araujo J.L."/>
            <person name="Barauna A.C."/>
            <person name="Silva K."/>
            <person name="Zilli J.E."/>
        </authorList>
    </citation>
    <scope>NUCLEOTIDE SEQUENCE [LARGE SCALE GENOMIC DNA]</scope>
    <source>
        <strain evidence="3 4">BR 10247</strain>
    </source>
</reference>
<feature type="signal peptide" evidence="2">
    <location>
        <begin position="1"/>
        <end position="25"/>
    </location>
</feature>
<dbReference type="AlphaFoldDB" id="A0A176YXR2"/>
<feature type="region of interest" description="Disordered" evidence="1">
    <location>
        <begin position="31"/>
        <end position="50"/>
    </location>
</feature>
<accession>A0A176YXR2</accession>
<keyword evidence="4" id="KW-1185">Reference proteome</keyword>
<feature type="compositionally biased region" description="Low complexity" evidence="1">
    <location>
        <begin position="31"/>
        <end position="41"/>
    </location>
</feature>
<protein>
    <submittedName>
        <fullName evidence="3">Uncharacterized protein</fullName>
    </submittedName>
</protein>
<sequence>MRFRPAPFGRLAFIVAALACVPASAQQAQQAPVPQVQQAPAQPAPQPSGEWAKLPRMQLERQFAGPLQDTLIQRWRDPVDGTACYMYLPITAAHSPPAQGGFVQYGANVIGSISCFRPPSPAAVPTSRTSPTPH</sequence>
<dbReference type="RefSeq" id="WP_063680586.1">
    <property type="nucleotide sequence ID" value="NZ_LSEF01000089.1"/>
</dbReference>
<proteinExistence type="predicted"/>
<dbReference type="GeneID" id="32580793"/>
<dbReference type="Proteomes" id="UP000077173">
    <property type="component" value="Unassembled WGS sequence"/>
</dbReference>
<feature type="chain" id="PRO_5008055139" evidence="2">
    <location>
        <begin position="26"/>
        <end position="134"/>
    </location>
</feature>
<organism evidence="3 4">
    <name type="scientific">Bradyrhizobium neotropicale</name>
    <dbReference type="NCBI Taxonomy" id="1497615"/>
    <lineage>
        <taxon>Bacteria</taxon>
        <taxon>Pseudomonadati</taxon>
        <taxon>Pseudomonadota</taxon>
        <taxon>Alphaproteobacteria</taxon>
        <taxon>Hyphomicrobiales</taxon>
        <taxon>Nitrobacteraceae</taxon>
        <taxon>Bradyrhizobium</taxon>
    </lineage>
</organism>